<protein>
    <submittedName>
        <fullName evidence="1">Uncharacterized protein</fullName>
    </submittedName>
</protein>
<name>A0A9E7PMR4_9EURY</name>
<accession>A0A9E7PMR4</accession>
<dbReference type="Proteomes" id="UP001060368">
    <property type="component" value="Chromosome"/>
</dbReference>
<dbReference type="KEGG" id="mend:L6E24_02950"/>
<dbReference type="GeneID" id="74306619"/>
<evidence type="ECO:0000313" key="1">
    <source>
        <dbReference type="EMBL" id="UUX93095.1"/>
    </source>
</evidence>
<evidence type="ECO:0000313" key="2">
    <source>
        <dbReference type="Proteomes" id="UP001060368"/>
    </source>
</evidence>
<gene>
    <name evidence="1" type="ORF">L6E24_02950</name>
</gene>
<reference evidence="1" key="1">
    <citation type="submission" date="2022-04" db="EMBL/GenBank/DDBJ databases">
        <title>Complete genome of Methanoplanus endosymbiosus DSM 3599.</title>
        <authorList>
            <person name="Chen S.-C."/>
            <person name="You Y.-T."/>
            <person name="Zhou Y.-Z."/>
            <person name="Lai M.-C."/>
        </authorList>
    </citation>
    <scope>NUCLEOTIDE SEQUENCE</scope>
    <source>
        <strain evidence="1">DSM 3599</strain>
    </source>
</reference>
<proteinExistence type="predicted"/>
<dbReference type="EMBL" id="CP096115">
    <property type="protein sequence ID" value="UUX93095.1"/>
    <property type="molecule type" value="Genomic_DNA"/>
</dbReference>
<keyword evidence="2" id="KW-1185">Reference proteome</keyword>
<sequence length="61" mass="6783">MTGYAKLEEKDISKLKECEDKMNVVLLAVEKEPKVADLSAEALKTIQNVESEIGVKLVAYE</sequence>
<dbReference type="AlphaFoldDB" id="A0A9E7PMR4"/>
<dbReference type="RefSeq" id="WP_257743236.1">
    <property type="nucleotide sequence ID" value="NZ_CP096115.1"/>
</dbReference>
<organism evidence="1 2">
    <name type="scientific">Methanoplanus endosymbiosus</name>
    <dbReference type="NCBI Taxonomy" id="33865"/>
    <lineage>
        <taxon>Archaea</taxon>
        <taxon>Methanobacteriati</taxon>
        <taxon>Methanobacteriota</taxon>
        <taxon>Stenosarchaea group</taxon>
        <taxon>Methanomicrobia</taxon>
        <taxon>Methanomicrobiales</taxon>
        <taxon>Methanomicrobiaceae</taxon>
        <taxon>Methanoplanus</taxon>
    </lineage>
</organism>